<evidence type="ECO:0000313" key="3">
    <source>
        <dbReference type="Proteomes" id="UP000269265"/>
    </source>
</evidence>
<name>A0A3R8U0Q6_9BURK</name>
<feature type="region of interest" description="Disordered" evidence="1">
    <location>
        <begin position="83"/>
        <end position="121"/>
    </location>
</feature>
<gene>
    <name evidence="2" type="ORF">EIP75_21490</name>
</gene>
<protein>
    <submittedName>
        <fullName evidence="2">Replication protein</fullName>
    </submittedName>
</protein>
<dbReference type="RefSeq" id="WP_125245253.1">
    <property type="nucleotide sequence ID" value="NZ_RSED01000026.1"/>
</dbReference>
<comment type="caution">
    <text evidence="2">The sequence shown here is derived from an EMBL/GenBank/DDBJ whole genome shotgun (WGS) entry which is preliminary data.</text>
</comment>
<evidence type="ECO:0000313" key="2">
    <source>
        <dbReference type="EMBL" id="RRS01153.1"/>
    </source>
</evidence>
<proteinExistence type="predicted"/>
<feature type="compositionally biased region" description="Basic residues" evidence="1">
    <location>
        <begin position="83"/>
        <end position="92"/>
    </location>
</feature>
<organism evidence="2 3">
    <name type="scientific">Aquabacterium soli</name>
    <dbReference type="NCBI Taxonomy" id="2493092"/>
    <lineage>
        <taxon>Bacteria</taxon>
        <taxon>Pseudomonadati</taxon>
        <taxon>Pseudomonadota</taxon>
        <taxon>Betaproteobacteria</taxon>
        <taxon>Burkholderiales</taxon>
        <taxon>Aquabacterium</taxon>
    </lineage>
</organism>
<feature type="region of interest" description="Disordered" evidence="1">
    <location>
        <begin position="1"/>
        <end position="51"/>
    </location>
</feature>
<feature type="compositionally biased region" description="Basic and acidic residues" evidence="1">
    <location>
        <begin position="1"/>
        <end position="20"/>
    </location>
</feature>
<dbReference type="EMBL" id="RSED01000026">
    <property type="protein sequence ID" value="RRS01153.1"/>
    <property type="molecule type" value="Genomic_DNA"/>
</dbReference>
<dbReference type="OrthoDB" id="9151322at2"/>
<keyword evidence="3" id="KW-1185">Reference proteome</keyword>
<reference evidence="2 3" key="1">
    <citation type="submission" date="2018-12" db="EMBL/GenBank/DDBJ databases">
        <title>The whole draft genome of Aquabacterium sp. SJQ9.</title>
        <authorList>
            <person name="Sun L."/>
            <person name="Gao X."/>
            <person name="Chen W."/>
            <person name="Huang K."/>
        </authorList>
    </citation>
    <scope>NUCLEOTIDE SEQUENCE [LARGE SCALE GENOMIC DNA]</scope>
    <source>
        <strain evidence="2 3">SJQ9</strain>
    </source>
</reference>
<dbReference type="Proteomes" id="UP000269265">
    <property type="component" value="Unassembled WGS sequence"/>
</dbReference>
<evidence type="ECO:0000256" key="1">
    <source>
        <dbReference type="SAM" id="MobiDB-lite"/>
    </source>
</evidence>
<sequence>MVKQFDEKKYRQELIDRGTDPDVATDIAHKTAESHREQQQREKEEQDAMAMARATAITDPSQGLAQVNNLVSRIDPPSDVARRLAKKAKPAKPAKAPQGALKSSAGGSTGRKGKSLPPPAEEAFDNRQLALFQSFLANDDSQRNILSNAVDLWDSIPRYSISRRKMDELREPNGYLPIRQVPFRYKSIDMTAVIRPARIEVKGEPGKTIEYYPSAREELIEQALRHMASERGAGGFFEGSPLRSGVYFTLYGLRKELAQHGHSMTHQDLAEGLDVLSLAPIEIQTDGIDELRVGRFGRSTFLVNLAGVKKEDLERNPHARWYCEFHPFVTASFESVGYRQFNYDRWMKGRSQLARWLISQLVLKYTQAAMGNTFVMKYSTIKRDSGLLDGYKQERQAVAALDDTWDELKQLGVLLSIRKDEERGARSKLVDVSYVLHPSRAFASEQRAANKRSLDARGELSPSQQDTLL</sequence>
<accession>A0A3R8U0Q6</accession>
<dbReference type="AlphaFoldDB" id="A0A3R8U0Q6"/>
<feature type="compositionally biased region" description="Basic and acidic residues" evidence="1">
    <location>
        <begin position="27"/>
        <end position="46"/>
    </location>
</feature>